<dbReference type="EMBL" id="VSSQ01042325">
    <property type="protein sequence ID" value="MPM95889.1"/>
    <property type="molecule type" value="Genomic_DNA"/>
</dbReference>
<gene>
    <name evidence="1" type="ORF">SDC9_143045</name>
</gene>
<sequence length="92" mass="10245">MTLPEIRPLLISEILIIGFPFDLVEKADLFKGIFGPGLVIFQRLCKLSSGVGPTSQGQYIFFVFVHFVHAVSVRLHGATEVFQQGQCDILRP</sequence>
<dbReference type="AlphaFoldDB" id="A0A645E2X6"/>
<protein>
    <submittedName>
        <fullName evidence="1">Uncharacterized protein</fullName>
    </submittedName>
</protein>
<evidence type="ECO:0000313" key="1">
    <source>
        <dbReference type="EMBL" id="MPM95889.1"/>
    </source>
</evidence>
<accession>A0A645E2X6</accession>
<organism evidence="1">
    <name type="scientific">bioreactor metagenome</name>
    <dbReference type="NCBI Taxonomy" id="1076179"/>
    <lineage>
        <taxon>unclassified sequences</taxon>
        <taxon>metagenomes</taxon>
        <taxon>ecological metagenomes</taxon>
    </lineage>
</organism>
<proteinExistence type="predicted"/>
<comment type="caution">
    <text evidence="1">The sequence shown here is derived from an EMBL/GenBank/DDBJ whole genome shotgun (WGS) entry which is preliminary data.</text>
</comment>
<reference evidence="1" key="1">
    <citation type="submission" date="2019-08" db="EMBL/GenBank/DDBJ databases">
        <authorList>
            <person name="Kucharzyk K."/>
            <person name="Murdoch R.W."/>
            <person name="Higgins S."/>
            <person name="Loffler F."/>
        </authorList>
    </citation>
    <scope>NUCLEOTIDE SEQUENCE</scope>
</reference>
<name>A0A645E2X6_9ZZZZ</name>